<dbReference type="PANTHER" id="PTHR30576:SF8">
    <property type="entry name" value="UNDECAPRENYL-PHOSPHATE GALACTOSE PHOSPHOTRANSFERASE"/>
    <property type="match status" value="1"/>
</dbReference>
<keyword evidence="4" id="KW-0808">Transferase</keyword>
<evidence type="ECO:0000256" key="2">
    <source>
        <dbReference type="SAM" id="Phobius"/>
    </source>
</evidence>
<gene>
    <name evidence="4" type="ORF">HB912_01310</name>
</gene>
<evidence type="ECO:0000256" key="1">
    <source>
        <dbReference type="ARBA" id="ARBA00006464"/>
    </source>
</evidence>
<protein>
    <submittedName>
        <fullName evidence="4">Sugar transferase</fullName>
    </submittedName>
</protein>
<accession>A0A841ZL79</accession>
<dbReference type="GO" id="GO:0016780">
    <property type="term" value="F:phosphotransferase activity, for other substituted phosphate groups"/>
    <property type="evidence" value="ECO:0007669"/>
    <property type="project" value="TreeGrafter"/>
</dbReference>
<proteinExistence type="inferred from homology"/>
<comment type="similarity">
    <text evidence="1">Belongs to the bacterial sugar transferase family.</text>
</comment>
<keyword evidence="2" id="KW-0812">Transmembrane</keyword>
<evidence type="ECO:0000313" key="5">
    <source>
        <dbReference type="Proteomes" id="UP000559885"/>
    </source>
</evidence>
<dbReference type="RefSeq" id="WP_185371870.1">
    <property type="nucleotide sequence ID" value="NZ_JAARRM010000001.1"/>
</dbReference>
<keyword evidence="2" id="KW-0472">Membrane</keyword>
<feature type="transmembrane region" description="Helical" evidence="2">
    <location>
        <begin position="20"/>
        <end position="40"/>
    </location>
</feature>
<comment type="caution">
    <text evidence="4">The sequence shown here is derived from an EMBL/GenBank/DDBJ whole genome shotgun (WGS) entry which is preliminary data.</text>
</comment>
<evidence type="ECO:0000259" key="3">
    <source>
        <dbReference type="Pfam" id="PF02397"/>
    </source>
</evidence>
<evidence type="ECO:0000313" key="4">
    <source>
        <dbReference type="EMBL" id="MBC1520282.1"/>
    </source>
</evidence>
<dbReference type="Proteomes" id="UP000559885">
    <property type="component" value="Unassembled WGS sequence"/>
</dbReference>
<name>A0A841ZL79_9LIST</name>
<feature type="domain" description="Bacterial sugar transferase" evidence="3">
    <location>
        <begin position="10"/>
        <end position="182"/>
    </location>
</feature>
<organism evidence="4 5">
    <name type="scientific">Listeria aquatica</name>
    <dbReference type="NCBI Taxonomy" id="1494960"/>
    <lineage>
        <taxon>Bacteria</taxon>
        <taxon>Bacillati</taxon>
        <taxon>Bacillota</taxon>
        <taxon>Bacilli</taxon>
        <taxon>Bacillales</taxon>
        <taxon>Listeriaceae</taxon>
        <taxon>Listeria</taxon>
    </lineage>
</organism>
<dbReference type="PANTHER" id="PTHR30576">
    <property type="entry name" value="COLANIC BIOSYNTHESIS UDP-GLUCOSE LIPID CARRIER TRANSFERASE"/>
    <property type="match status" value="1"/>
</dbReference>
<reference evidence="4 5" key="1">
    <citation type="submission" date="2020-03" db="EMBL/GenBank/DDBJ databases">
        <title>Soil Listeria distribution.</title>
        <authorList>
            <person name="Liao J."/>
            <person name="Wiedmann M."/>
        </authorList>
    </citation>
    <scope>NUCLEOTIDE SEQUENCE [LARGE SCALE GENOMIC DNA]</scope>
    <source>
        <strain evidence="4 5">FSL L7-1507</strain>
    </source>
</reference>
<dbReference type="Pfam" id="PF02397">
    <property type="entry name" value="Bac_transf"/>
    <property type="match status" value="1"/>
</dbReference>
<dbReference type="InterPro" id="IPR003362">
    <property type="entry name" value="Bact_transf"/>
</dbReference>
<dbReference type="EMBL" id="JAARRM010000001">
    <property type="protein sequence ID" value="MBC1520282.1"/>
    <property type="molecule type" value="Genomic_DNA"/>
</dbReference>
<sequence length="203" mass="23440">MKKRTRLLIKHSLDRIVASLLLLLFFVPLLVLSIILAIYYKSNPFYCAERAGINGKLFKQYKFKSMYDVEDNEKNGDIDRVSPLGSFLRSWSIDELPQLINIVKGDISFIGPRPLTPEYIPLYSDREKKRLNVKPGLTGLAQVKGRNSLSWKEKFLFDIQYVEEMTLLLDLKICLQTVKIVLNREGVQQDEAITSERFNGHDT</sequence>
<keyword evidence="2" id="KW-1133">Transmembrane helix</keyword>
<dbReference type="AlphaFoldDB" id="A0A841ZL79"/>